<sequence>MTKTVELRFLFGDQLNIQHSWFADVNTACLYVMAEMPSELAYVRHHHQKISAFFAAMRAFSADLKAAGHRVLYLDLNQCDGKNTLVEVLHPIIEQYQPESLLFQEVDEFRLQQHIERIQAKAKLNVGIVESEHYFLPKQELSKYFSPGKHKKMEFFYRALRKRFDILMCDGGPEGERWNFDSDNRKKLAKKDIPDIPEPLVFENDVNDIADLLETHKVKTIGAAKSKIDWPVNREQSLRLLHWFCQYCLPNFGRFQDAMTGQSEHSWSLYHSRLSFSLNCKLLSPDEVIKVAIQQYRDREEIDLAQLEGFVRQILGWREFVRGIYWTNMPGYKQSNFLASDRKLPDFFWNANVDMHCLRSALQHALERSYSHHIERLMVIGNYCLLAGIDPDQVDEWYLGVYADAIEWVQLPNTRGMSQFADGGLLATKPYVASGAYMNRMSDHCRSCTFNVKKAAGEGACPLNSLYWYFLETHRERFAKNPRMTMSYKNWDAKSSENQSDILETAQQYLSSLQ</sequence>
<name>A0A7X0MWN0_9GAMM</name>
<dbReference type="GO" id="GO:0016829">
    <property type="term" value="F:lyase activity"/>
    <property type="evidence" value="ECO:0007669"/>
    <property type="project" value="UniProtKB-KW"/>
</dbReference>
<comment type="caution">
    <text evidence="1">The sequence shown here is derived from an EMBL/GenBank/DDBJ whole genome shotgun (WGS) entry which is preliminary data.</text>
</comment>
<dbReference type="Gene3D" id="1.25.40.80">
    <property type="match status" value="1"/>
</dbReference>
<reference evidence="1 2" key="1">
    <citation type="submission" date="2020-08" db="EMBL/GenBank/DDBJ databases">
        <title>Genomic Encyclopedia of Type Strains, Phase IV (KMG-IV): sequencing the most valuable type-strain genomes for metagenomic binning, comparative biology and taxonomic classification.</title>
        <authorList>
            <person name="Goeker M."/>
        </authorList>
    </citation>
    <scope>NUCLEOTIDE SEQUENCE [LARGE SCALE GENOMIC DNA]</scope>
    <source>
        <strain evidence="1 2">DSM 22368</strain>
    </source>
</reference>
<protein>
    <submittedName>
        <fullName evidence="1">Deoxyribodipyrimidine photolyase-related protein</fullName>
    </submittedName>
</protein>
<accession>A0A7X0MWN0</accession>
<organism evidence="1 2">
    <name type="scientific">Pseudoteredinibacter isoporae</name>
    <dbReference type="NCBI Taxonomy" id="570281"/>
    <lineage>
        <taxon>Bacteria</taxon>
        <taxon>Pseudomonadati</taxon>
        <taxon>Pseudomonadota</taxon>
        <taxon>Gammaproteobacteria</taxon>
        <taxon>Cellvibrionales</taxon>
        <taxon>Cellvibrionaceae</taxon>
        <taxon>Pseudoteredinibacter</taxon>
    </lineage>
</organism>
<dbReference type="PANTHER" id="PTHR38657">
    <property type="entry name" value="SLR1343 PROTEIN"/>
    <property type="match status" value="1"/>
</dbReference>
<proteinExistence type="predicted"/>
<gene>
    <name evidence="1" type="ORF">HNR48_000285</name>
</gene>
<dbReference type="AlphaFoldDB" id="A0A7X0MWN0"/>
<dbReference type="SUPFAM" id="SSF48173">
    <property type="entry name" value="Cryptochrome/photolyase FAD-binding domain"/>
    <property type="match status" value="1"/>
</dbReference>
<dbReference type="InterPro" id="IPR014729">
    <property type="entry name" value="Rossmann-like_a/b/a_fold"/>
</dbReference>
<keyword evidence="2" id="KW-1185">Reference proteome</keyword>
<dbReference type="EMBL" id="JACHHT010000001">
    <property type="protein sequence ID" value="MBB6520007.1"/>
    <property type="molecule type" value="Genomic_DNA"/>
</dbReference>
<evidence type="ECO:0000313" key="1">
    <source>
        <dbReference type="EMBL" id="MBB6520007.1"/>
    </source>
</evidence>
<dbReference type="Pfam" id="PF04244">
    <property type="entry name" value="DPRP"/>
    <property type="match status" value="1"/>
</dbReference>
<dbReference type="RefSeq" id="WP_166852552.1">
    <property type="nucleotide sequence ID" value="NZ_JAAONY010000001.1"/>
</dbReference>
<dbReference type="InterPro" id="IPR052551">
    <property type="entry name" value="UV-DNA_repair_photolyase"/>
</dbReference>
<dbReference type="Gene3D" id="3.40.50.620">
    <property type="entry name" value="HUPs"/>
    <property type="match status" value="1"/>
</dbReference>
<dbReference type="InParanoid" id="A0A7X0MWN0"/>
<dbReference type="Proteomes" id="UP000528457">
    <property type="component" value="Unassembled WGS sequence"/>
</dbReference>
<dbReference type="Gene3D" id="1.10.10.1710">
    <property type="entry name" value="Deoxyribodipyrimidine photolyase-related"/>
    <property type="match status" value="1"/>
</dbReference>
<dbReference type="PANTHER" id="PTHR38657:SF1">
    <property type="entry name" value="SLR1343 PROTEIN"/>
    <property type="match status" value="1"/>
</dbReference>
<dbReference type="InterPro" id="IPR007357">
    <property type="entry name" value="PhrB-like"/>
</dbReference>
<keyword evidence="1" id="KW-0456">Lyase</keyword>
<dbReference type="Gene3D" id="1.10.579.10">
    <property type="entry name" value="DNA Cyclobutane Dipyrimidine Photolyase, subunit A, domain 3"/>
    <property type="match status" value="1"/>
</dbReference>
<evidence type="ECO:0000313" key="2">
    <source>
        <dbReference type="Proteomes" id="UP000528457"/>
    </source>
</evidence>
<dbReference type="InterPro" id="IPR036134">
    <property type="entry name" value="Crypto/Photolyase_FAD-like_sf"/>
</dbReference>